<feature type="compositionally biased region" description="Polar residues" evidence="1">
    <location>
        <begin position="98"/>
        <end position="115"/>
    </location>
</feature>
<dbReference type="EMBL" id="AMZH03030062">
    <property type="protein sequence ID" value="RRT33032.1"/>
    <property type="molecule type" value="Genomic_DNA"/>
</dbReference>
<comment type="caution">
    <text evidence="2">The sequence shown here is derived from an EMBL/GenBank/DDBJ whole genome shotgun (WGS) entry which is preliminary data.</text>
</comment>
<dbReference type="AlphaFoldDB" id="A0A426X0L5"/>
<feature type="region of interest" description="Disordered" evidence="1">
    <location>
        <begin position="98"/>
        <end position="138"/>
    </location>
</feature>
<dbReference type="PANTHER" id="PTHR33223:SF10">
    <property type="entry name" value="AMINOTRANSFERASE-LIKE PLANT MOBILE DOMAIN-CONTAINING PROTEIN"/>
    <property type="match status" value="1"/>
</dbReference>
<reference evidence="2 3" key="1">
    <citation type="journal article" date="2014" name="Agronomy (Basel)">
        <title>A Draft Genome Sequence for Ensete ventricosum, the Drought-Tolerant Tree Against Hunger.</title>
        <authorList>
            <person name="Harrison J."/>
            <person name="Moore K.A."/>
            <person name="Paszkiewicz K."/>
            <person name="Jones T."/>
            <person name="Grant M."/>
            <person name="Ambacheew D."/>
            <person name="Muzemil S."/>
            <person name="Studholme D.J."/>
        </authorList>
    </citation>
    <scope>NUCLEOTIDE SEQUENCE [LARGE SCALE GENOMIC DNA]</scope>
</reference>
<feature type="compositionally biased region" description="Basic and acidic residues" evidence="1">
    <location>
        <begin position="14"/>
        <end position="25"/>
    </location>
</feature>
<gene>
    <name evidence="2" type="ORF">B296_00050378</name>
</gene>
<sequence length="404" mass="45276">VRSTPLTCRRTYHRKDDEHNEEVRRHANRGSRGSRADSKSFFENDDRPRVSFTRIQPRVVRGHGRGFPRPHHPSPSTRGYGADHNLVPTPPHTFDSSLIGSSGGTPANRVTSSPKPTGLARGGAAAAPSHRSSHSFPDSDANPGILDLHPSLAIQAFLTGLRLSRFFWSLIERPPATLPETLQRAHQYMAAETLVAGKRDETKRPRVEQPRGHPPPPKRREDRSGMLPTRPPPIPLNSTRTEIFFQIRERGLLKAPNPMKSHPERHDKRRYYRFHKECGHDTKECHDLQYQIEDLIQHGHLRRYVRDQSSLPDRRPPRGSSPQPKGPVEKQINVIFGGPASGGNSSSARKAYVRSEVGTRLLHNEDLDVTFKSGGEDSHQRTTPSLGARPSTGSRRSFRPITGS</sequence>
<dbReference type="Proteomes" id="UP000287651">
    <property type="component" value="Unassembled WGS sequence"/>
</dbReference>
<evidence type="ECO:0000313" key="3">
    <source>
        <dbReference type="Proteomes" id="UP000287651"/>
    </source>
</evidence>
<proteinExistence type="predicted"/>
<dbReference type="PANTHER" id="PTHR33223">
    <property type="entry name" value="CCHC-TYPE DOMAIN-CONTAINING PROTEIN"/>
    <property type="match status" value="1"/>
</dbReference>
<feature type="compositionally biased region" description="Basic and acidic residues" evidence="1">
    <location>
        <begin position="197"/>
        <end position="211"/>
    </location>
</feature>
<feature type="region of interest" description="Disordered" evidence="1">
    <location>
        <begin position="307"/>
        <end position="329"/>
    </location>
</feature>
<protein>
    <submittedName>
        <fullName evidence="2">Uncharacterized protein</fullName>
    </submittedName>
</protein>
<feature type="region of interest" description="Disordered" evidence="1">
    <location>
        <begin position="194"/>
        <end position="239"/>
    </location>
</feature>
<feature type="non-terminal residue" evidence="2">
    <location>
        <position position="1"/>
    </location>
</feature>
<accession>A0A426X0L5</accession>
<feature type="compositionally biased region" description="Basic residues" evidence="1">
    <location>
        <begin position="60"/>
        <end position="72"/>
    </location>
</feature>
<feature type="region of interest" description="Disordered" evidence="1">
    <location>
        <begin position="11"/>
        <end position="85"/>
    </location>
</feature>
<feature type="compositionally biased region" description="Basic and acidic residues" evidence="1">
    <location>
        <begin position="34"/>
        <end position="49"/>
    </location>
</feature>
<evidence type="ECO:0000256" key="1">
    <source>
        <dbReference type="SAM" id="MobiDB-lite"/>
    </source>
</evidence>
<name>A0A426X0L5_ENSVE</name>
<feature type="region of interest" description="Disordered" evidence="1">
    <location>
        <begin position="357"/>
        <end position="404"/>
    </location>
</feature>
<feature type="compositionally biased region" description="Polar residues" evidence="1">
    <location>
        <begin position="381"/>
        <end position="395"/>
    </location>
</feature>
<evidence type="ECO:0000313" key="2">
    <source>
        <dbReference type="EMBL" id="RRT33032.1"/>
    </source>
</evidence>
<organism evidence="2 3">
    <name type="scientific">Ensete ventricosum</name>
    <name type="common">Abyssinian banana</name>
    <name type="synonym">Musa ensete</name>
    <dbReference type="NCBI Taxonomy" id="4639"/>
    <lineage>
        <taxon>Eukaryota</taxon>
        <taxon>Viridiplantae</taxon>
        <taxon>Streptophyta</taxon>
        <taxon>Embryophyta</taxon>
        <taxon>Tracheophyta</taxon>
        <taxon>Spermatophyta</taxon>
        <taxon>Magnoliopsida</taxon>
        <taxon>Liliopsida</taxon>
        <taxon>Zingiberales</taxon>
        <taxon>Musaceae</taxon>
        <taxon>Ensete</taxon>
    </lineage>
</organism>